<proteinExistence type="inferred from homology"/>
<dbReference type="InterPro" id="IPR042106">
    <property type="entry name" value="Nuo/plastoQ_OxRdtase_6_NuoJ"/>
</dbReference>
<sequence>MMFTTILFYVLAFVLLYAAFRVVSAYSPVTAVLHLILAFFSAAMIWMTLGAEFLSLLLIVVYVGAVMVMFLFVIMLLDVRDHPMSEKLKPYLPMGIVVGLIMVAEMAFVLSRAWVDAGAKALTPENYNNTRVIGEMMYTDYIFAVQLGGVILLVGMVAAIALTLRRRPGVKRTNSSAQVKVRAEDRLRIVSMEPQVEAKPVRPEANSGEQA</sequence>
<gene>
    <name evidence="3" type="ORF">H9906_02340</name>
</gene>
<comment type="caution">
    <text evidence="3">The sequence shown here is derived from an EMBL/GenBank/DDBJ whole genome shotgun (WGS) entry which is preliminary data.</text>
</comment>
<comment type="catalytic activity">
    <reaction evidence="2">
        <text>a quinone + NADH + 5 H(+)(in) = a quinol + NAD(+) + 4 H(+)(out)</text>
        <dbReference type="Rhea" id="RHEA:57888"/>
        <dbReference type="ChEBI" id="CHEBI:15378"/>
        <dbReference type="ChEBI" id="CHEBI:24646"/>
        <dbReference type="ChEBI" id="CHEBI:57540"/>
        <dbReference type="ChEBI" id="CHEBI:57945"/>
        <dbReference type="ChEBI" id="CHEBI:132124"/>
    </reaction>
</comment>
<dbReference type="EC" id="7.1.1.-" evidence="2"/>
<feature type="transmembrane region" description="Helical" evidence="2">
    <location>
        <begin position="91"/>
        <end position="115"/>
    </location>
</feature>
<accession>A0A9D2RK68</accession>
<keyword evidence="2" id="KW-1003">Cell membrane</keyword>
<keyword evidence="2" id="KW-0520">NAD</keyword>
<keyword evidence="2" id="KW-0812">Transmembrane</keyword>
<evidence type="ECO:0000313" key="3">
    <source>
        <dbReference type="EMBL" id="HJD43851.1"/>
    </source>
</evidence>
<evidence type="ECO:0000256" key="2">
    <source>
        <dbReference type="RuleBase" id="RU004429"/>
    </source>
</evidence>
<feature type="transmembrane region" description="Helical" evidence="2">
    <location>
        <begin position="31"/>
        <end position="49"/>
    </location>
</feature>
<dbReference type="NCBIfam" id="NF005164">
    <property type="entry name" value="PRK06638.1-4"/>
    <property type="match status" value="1"/>
</dbReference>
<comment type="similarity">
    <text evidence="1 2">Belongs to the complex I subunit 6 family.</text>
</comment>
<reference evidence="3" key="1">
    <citation type="journal article" date="2021" name="PeerJ">
        <title>Extensive microbial diversity within the chicken gut microbiome revealed by metagenomics and culture.</title>
        <authorList>
            <person name="Gilroy R."/>
            <person name="Ravi A."/>
            <person name="Getino M."/>
            <person name="Pursley I."/>
            <person name="Horton D.L."/>
            <person name="Alikhan N.F."/>
            <person name="Baker D."/>
            <person name="Gharbi K."/>
            <person name="Hall N."/>
            <person name="Watson M."/>
            <person name="Adriaenssens E.M."/>
            <person name="Foster-Nyarko E."/>
            <person name="Jarju S."/>
            <person name="Secka A."/>
            <person name="Antonio M."/>
            <person name="Oren A."/>
            <person name="Chaudhuri R.R."/>
            <person name="La Ragione R."/>
            <person name="Hildebrand F."/>
            <person name="Pallen M.J."/>
        </authorList>
    </citation>
    <scope>NUCLEOTIDE SEQUENCE</scope>
    <source>
        <strain evidence="3">9264</strain>
    </source>
</reference>
<dbReference type="Proteomes" id="UP000823889">
    <property type="component" value="Unassembled WGS sequence"/>
</dbReference>
<dbReference type="Pfam" id="PF00499">
    <property type="entry name" value="Oxidored_q3"/>
    <property type="match status" value="1"/>
</dbReference>
<comment type="subcellular location">
    <subcellularLocation>
        <location evidence="2">Cell membrane</location>
        <topology evidence="2">Multi-pass membrane protein</topology>
    </subcellularLocation>
</comment>
<dbReference type="PANTHER" id="PTHR33269:SF17">
    <property type="entry name" value="NADH-UBIQUINONE OXIDOREDUCTASE CHAIN 6"/>
    <property type="match status" value="1"/>
</dbReference>
<feature type="transmembrane region" description="Helical" evidence="2">
    <location>
        <begin position="55"/>
        <end position="79"/>
    </location>
</feature>
<dbReference type="GO" id="GO:0005886">
    <property type="term" value="C:plasma membrane"/>
    <property type="evidence" value="ECO:0007669"/>
    <property type="project" value="UniProtKB-SubCell"/>
</dbReference>
<reference evidence="3" key="2">
    <citation type="submission" date="2021-04" db="EMBL/GenBank/DDBJ databases">
        <authorList>
            <person name="Gilroy R."/>
        </authorList>
    </citation>
    <scope>NUCLEOTIDE SEQUENCE</scope>
    <source>
        <strain evidence="3">9264</strain>
    </source>
</reference>
<dbReference type="AlphaFoldDB" id="A0A9D2RK68"/>
<keyword evidence="3" id="KW-0560">Oxidoreductase</keyword>
<dbReference type="PANTHER" id="PTHR33269">
    <property type="entry name" value="NADH-UBIQUINONE OXIDOREDUCTASE CHAIN 6"/>
    <property type="match status" value="1"/>
</dbReference>
<dbReference type="Gene3D" id="1.20.120.1200">
    <property type="entry name" value="NADH-ubiquinone/plastoquinone oxidoreductase chain 6, subunit NuoJ"/>
    <property type="match status" value="1"/>
</dbReference>
<keyword evidence="2" id="KW-1133">Transmembrane helix</keyword>
<dbReference type="GO" id="GO:0016491">
    <property type="term" value="F:oxidoreductase activity"/>
    <property type="evidence" value="ECO:0007669"/>
    <property type="project" value="UniProtKB-KW"/>
</dbReference>
<dbReference type="InterPro" id="IPR001457">
    <property type="entry name" value="NADH_UbQ/plastoQ_OxRdtase_su6"/>
</dbReference>
<evidence type="ECO:0000313" key="4">
    <source>
        <dbReference type="Proteomes" id="UP000823889"/>
    </source>
</evidence>
<protein>
    <recommendedName>
        <fullName evidence="2">NADH-quinone oxidoreductase subunit J</fullName>
        <ecNumber evidence="2">7.1.1.-</ecNumber>
    </recommendedName>
</protein>
<keyword evidence="2" id="KW-0874">Quinone</keyword>
<organism evidence="3 4">
    <name type="scientific">Candidatus Paenalcaligenes intestinipullorum</name>
    <dbReference type="NCBI Taxonomy" id="2838718"/>
    <lineage>
        <taxon>Bacteria</taxon>
        <taxon>Pseudomonadati</taxon>
        <taxon>Pseudomonadota</taxon>
        <taxon>Betaproteobacteria</taxon>
        <taxon>Burkholderiales</taxon>
        <taxon>Alcaligenaceae</taxon>
        <taxon>Paenalcaligenes</taxon>
    </lineage>
</organism>
<feature type="transmembrane region" description="Helical" evidence="2">
    <location>
        <begin position="141"/>
        <end position="164"/>
    </location>
</feature>
<comment type="function">
    <text evidence="2">NDH-1 shuttles electrons from NADH, via FMN and iron-sulfur (Fe-S) centers, to quinones in the respiratory chain. Couples the redox reaction to proton translocation (for every two electrons transferred, four hydrogen ions are translocated across the cytoplasmic membrane), and thus conserves the redox energy in a proton gradient.</text>
</comment>
<name>A0A9D2RK68_9BURK</name>
<dbReference type="GO" id="GO:0048038">
    <property type="term" value="F:quinone binding"/>
    <property type="evidence" value="ECO:0007669"/>
    <property type="project" value="UniProtKB-UniRule"/>
</dbReference>
<keyword evidence="2" id="KW-0472">Membrane</keyword>
<evidence type="ECO:0000256" key="1">
    <source>
        <dbReference type="ARBA" id="ARBA00005698"/>
    </source>
</evidence>
<dbReference type="GO" id="GO:0008137">
    <property type="term" value="F:NADH dehydrogenase (ubiquinone) activity"/>
    <property type="evidence" value="ECO:0007669"/>
    <property type="project" value="UniProtKB-UniRule"/>
</dbReference>
<feature type="transmembrane region" description="Helical" evidence="2">
    <location>
        <begin position="6"/>
        <end position="24"/>
    </location>
</feature>
<dbReference type="EMBL" id="DWUQ01000043">
    <property type="protein sequence ID" value="HJD43851.1"/>
    <property type="molecule type" value="Genomic_DNA"/>
</dbReference>